<dbReference type="SMART" id="SM01134">
    <property type="entry name" value="DeoRC"/>
    <property type="match status" value="1"/>
</dbReference>
<dbReference type="KEGG" id="gry:D7I44_07215"/>
<dbReference type="SMART" id="SM00420">
    <property type="entry name" value="HTH_DEOR"/>
    <property type="match status" value="1"/>
</dbReference>
<evidence type="ECO:0000256" key="2">
    <source>
        <dbReference type="ARBA" id="ARBA00022491"/>
    </source>
</evidence>
<comment type="function">
    <text evidence="5">Repressor of the lactose catabolism operon. Galactose-6-phosphate is the inducer.</text>
</comment>
<dbReference type="OrthoDB" id="7688673at2"/>
<dbReference type="Pfam" id="PF00455">
    <property type="entry name" value="DeoRC"/>
    <property type="match status" value="1"/>
</dbReference>
<evidence type="ECO:0000256" key="3">
    <source>
        <dbReference type="ARBA" id="ARBA00023015"/>
    </source>
</evidence>
<protein>
    <recommendedName>
        <fullName evidence="1">Lactose phosphotransferase system repressor</fullName>
    </recommendedName>
</protein>
<sequence>MSLFSIERRKVIVDHARETGRADVSELSKLLKVSAETVRRDLTSLEKSGLLRRVHGGAVPVERLGFESDLATRSTRMIEEKSRIAEATVKHLENAEAIYIDEGAIFQLLADRLYPESPTTVVTNSLAIAVSLAGRPNVEVISLGGRVRAKTLGAVDFWAIEMLETMVLDLAIIGANGISVRRGATVPDAAIAEVKAAAIKQSRRRILIADHSKVGADSFVRFAALDDFELFITDDGVSPEHADELRASGLELDLA</sequence>
<dbReference type="PROSITE" id="PS51000">
    <property type="entry name" value="HTH_DEOR_2"/>
    <property type="match status" value="1"/>
</dbReference>
<dbReference type="Gene3D" id="1.10.10.10">
    <property type="entry name" value="Winged helix-like DNA-binding domain superfamily/Winged helix DNA-binding domain"/>
    <property type="match status" value="1"/>
</dbReference>
<dbReference type="SUPFAM" id="SSF46785">
    <property type="entry name" value="Winged helix' DNA-binding domain"/>
    <property type="match status" value="1"/>
</dbReference>
<accession>A0A387BQG8</accession>
<reference evidence="7 8" key="1">
    <citation type="submission" date="2018-09" db="EMBL/GenBank/DDBJ databases">
        <title>Genome sequencing of strain 2DFW10M-5.</title>
        <authorList>
            <person name="Heo J."/>
            <person name="Kim S.-J."/>
            <person name="Kwon S.-W."/>
        </authorList>
    </citation>
    <scope>NUCLEOTIDE SEQUENCE [LARGE SCALE GENOMIC DNA]</scope>
    <source>
        <strain evidence="7 8">2DFW10M-5</strain>
    </source>
</reference>
<dbReference type="InterPro" id="IPR050313">
    <property type="entry name" value="Carb_Metab_HTH_regulators"/>
</dbReference>
<dbReference type="GO" id="GO:0003700">
    <property type="term" value="F:DNA-binding transcription factor activity"/>
    <property type="evidence" value="ECO:0007669"/>
    <property type="project" value="InterPro"/>
</dbReference>
<evidence type="ECO:0000256" key="5">
    <source>
        <dbReference type="ARBA" id="ARBA00024937"/>
    </source>
</evidence>
<dbReference type="InterPro" id="IPR014036">
    <property type="entry name" value="DeoR-like_C"/>
</dbReference>
<dbReference type="Pfam" id="PF08220">
    <property type="entry name" value="HTH_DeoR"/>
    <property type="match status" value="1"/>
</dbReference>
<keyword evidence="4" id="KW-0804">Transcription</keyword>
<name>A0A387BQG8_9MICO</name>
<evidence type="ECO:0000313" key="8">
    <source>
        <dbReference type="Proteomes" id="UP000275069"/>
    </source>
</evidence>
<dbReference type="InterPro" id="IPR036388">
    <property type="entry name" value="WH-like_DNA-bd_sf"/>
</dbReference>
<dbReference type="EMBL" id="CP032624">
    <property type="protein sequence ID" value="AYG03339.1"/>
    <property type="molecule type" value="Genomic_DNA"/>
</dbReference>
<dbReference type="InterPro" id="IPR001034">
    <property type="entry name" value="DeoR_HTH"/>
</dbReference>
<keyword evidence="2" id="KW-0678">Repressor</keyword>
<dbReference type="Proteomes" id="UP000275069">
    <property type="component" value="Chromosome"/>
</dbReference>
<dbReference type="PANTHER" id="PTHR30363:SF4">
    <property type="entry name" value="GLYCEROL-3-PHOSPHATE REGULON REPRESSOR"/>
    <property type="match status" value="1"/>
</dbReference>
<dbReference type="InterPro" id="IPR036390">
    <property type="entry name" value="WH_DNA-bd_sf"/>
</dbReference>
<keyword evidence="3" id="KW-0805">Transcription regulation</keyword>
<dbReference type="PRINTS" id="PR00037">
    <property type="entry name" value="HTHLACR"/>
</dbReference>
<dbReference type="PANTHER" id="PTHR30363">
    <property type="entry name" value="HTH-TYPE TRANSCRIPTIONAL REGULATOR SRLR-RELATED"/>
    <property type="match status" value="1"/>
</dbReference>
<evidence type="ECO:0000259" key="6">
    <source>
        <dbReference type="PROSITE" id="PS51000"/>
    </source>
</evidence>
<evidence type="ECO:0000256" key="4">
    <source>
        <dbReference type="ARBA" id="ARBA00023163"/>
    </source>
</evidence>
<organism evidence="7 8">
    <name type="scientific">Gryllotalpicola protaetiae</name>
    <dbReference type="NCBI Taxonomy" id="2419771"/>
    <lineage>
        <taxon>Bacteria</taxon>
        <taxon>Bacillati</taxon>
        <taxon>Actinomycetota</taxon>
        <taxon>Actinomycetes</taxon>
        <taxon>Micrococcales</taxon>
        <taxon>Microbacteriaceae</taxon>
        <taxon>Gryllotalpicola</taxon>
    </lineage>
</organism>
<dbReference type="InterPro" id="IPR037171">
    <property type="entry name" value="NagB/RpiA_transferase-like"/>
</dbReference>
<dbReference type="AlphaFoldDB" id="A0A387BQG8"/>
<gene>
    <name evidence="7" type="ORF">D7I44_07215</name>
</gene>
<proteinExistence type="predicted"/>
<evidence type="ECO:0000313" key="7">
    <source>
        <dbReference type="EMBL" id="AYG03339.1"/>
    </source>
</evidence>
<dbReference type="SUPFAM" id="SSF100950">
    <property type="entry name" value="NagB/RpiA/CoA transferase-like"/>
    <property type="match status" value="1"/>
</dbReference>
<evidence type="ECO:0000256" key="1">
    <source>
        <dbReference type="ARBA" id="ARBA00021390"/>
    </source>
</evidence>
<feature type="domain" description="HTH deoR-type" evidence="6">
    <location>
        <begin position="5"/>
        <end position="60"/>
    </location>
</feature>
<dbReference type="RefSeq" id="WP_120788871.1">
    <property type="nucleotide sequence ID" value="NZ_CP032624.1"/>
</dbReference>
<dbReference type="Gene3D" id="3.40.50.1360">
    <property type="match status" value="1"/>
</dbReference>
<keyword evidence="8" id="KW-1185">Reference proteome</keyword>